<evidence type="ECO:0000256" key="1">
    <source>
        <dbReference type="SAM" id="MobiDB-lite"/>
    </source>
</evidence>
<feature type="compositionally biased region" description="Polar residues" evidence="1">
    <location>
        <begin position="1"/>
        <end position="19"/>
    </location>
</feature>
<dbReference type="PANTHER" id="PTHR33974">
    <property type="entry name" value="VASCULAR-RELATED UNKNOWN PROTEIN 1-RELATED"/>
    <property type="match status" value="1"/>
</dbReference>
<protein>
    <submittedName>
        <fullName evidence="2">Uncharacterized protein</fullName>
    </submittedName>
</protein>
<accession>A0ABU6X4T5</accession>
<feature type="region of interest" description="Disordered" evidence="1">
    <location>
        <begin position="1"/>
        <end position="33"/>
    </location>
</feature>
<dbReference type="Proteomes" id="UP001341840">
    <property type="component" value="Unassembled WGS sequence"/>
</dbReference>
<comment type="caution">
    <text evidence="2">The sequence shown here is derived from an EMBL/GenBank/DDBJ whole genome shotgun (WGS) entry which is preliminary data.</text>
</comment>
<keyword evidence="3" id="KW-1185">Reference proteome</keyword>
<organism evidence="2 3">
    <name type="scientific">Stylosanthes scabra</name>
    <dbReference type="NCBI Taxonomy" id="79078"/>
    <lineage>
        <taxon>Eukaryota</taxon>
        <taxon>Viridiplantae</taxon>
        <taxon>Streptophyta</taxon>
        <taxon>Embryophyta</taxon>
        <taxon>Tracheophyta</taxon>
        <taxon>Spermatophyta</taxon>
        <taxon>Magnoliopsida</taxon>
        <taxon>eudicotyledons</taxon>
        <taxon>Gunneridae</taxon>
        <taxon>Pentapetalae</taxon>
        <taxon>rosids</taxon>
        <taxon>fabids</taxon>
        <taxon>Fabales</taxon>
        <taxon>Fabaceae</taxon>
        <taxon>Papilionoideae</taxon>
        <taxon>50 kb inversion clade</taxon>
        <taxon>dalbergioids sensu lato</taxon>
        <taxon>Dalbergieae</taxon>
        <taxon>Pterocarpus clade</taxon>
        <taxon>Stylosanthes</taxon>
    </lineage>
</organism>
<gene>
    <name evidence="2" type="ORF">PIB30_001907</name>
</gene>
<evidence type="ECO:0000313" key="2">
    <source>
        <dbReference type="EMBL" id="MED6191628.1"/>
    </source>
</evidence>
<dbReference type="EMBL" id="JASCZI010211452">
    <property type="protein sequence ID" value="MED6191628.1"/>
    <property type="molecule type" value="Genomic_DNA"/>
</dbReference>
<evidence type="ECO:0000313" key="3">
    <source>
        <dbReference type="Proteomes" id="UP001341840"/>
    </source>
</evidence>
<dbReference type="PANTHER" id="PTHR33974:SF25">
    <property type="entry name" value="SMALL PHOSPHATASE-LIKE PROTEIN 2, PUTATIVE-RELATED"/>
    <property type="match status" value="1"/>
</dbReference>
<proteinExistence type="predicted"/>
<name>A0ABU6X4T5_9FABA</name>
<reference evidence="2 3" key="1">
    <citation type="journal article" date="2023" name="Plants (Basel)">
        <title>Bridging the Gap: Combining Genomics and Transcriptomics Approaches to Understand Stylosanthes scabra, an Orphan Legume from the Brazilian Caatinga.</title>
        <authorList>
            <person name="Ferreira-Neto J.R.C."/>
            <person name="da Silva M.D."/>
            <person name="Binneck E."/>
            <person name="de Melo N.F."/>
            <person name="da Silva R.H."/>
            <person name="de Melo A.L.T.M."/>
            <person name="Pandolfi V."/>
            <person name="Bustamante F.O."/>
            <person name="Brasileiro-Vidal A.C."/>
            <person name="Benko-Iseppon A.M."/>
        </authorList>
    </citation>
    <scope>NUCLEOTIDE SEQUENCE [LARGE SCALE GENOMIC DNA]</scope>
    <source>
        <tissue evidence="2">Leaves</tissue>
    </source>
</reference>
<feature type="compositionally biased region" description="Acidic residues" evidence="1">
    <location>
        <begin position="22"/>
        <end position="32"/>
    </location>
</feature>
<dbReference type="InterPro" id="IPR039280">
    <property type="entry name" value="VUP"/>
</dbReference>
<sequence length="218" mass="24511">MSSISKTPSSVSFSLPTKNITDEDDDDYESPEESGWTTYFEDFFNNNNNNHNYCSTIMDNNFSSVVVDSCCCSSSSLVSDAASLYATKFVVETVQANSNNKELSMTMRTKKGSSKGSSSMKRNNNNKNIRKGFIVDALEDTASSPLNSPKVLYEENQLYKVNKYEQHPFHQEKGNGTGIIIRDEERKELGFKKRDSDYTELNKKGLCLVPLSMVINHI</sequence>